<dbReference type="PANTHER" id="PTHR11615">
    <property type="entry name" value="NITRATE, FORMATE, IRON DEHYDROGENASE"/>
    <property type="match status" value="1"/>
</dbReference>
<feature type="domain" description="Iron hydrogenase large subunit C-terminal" evidence="6">
    <location>
        <begin position="77"/>
        <end position="327"/>
    </location>
</feature>
<sequence length="374" mass="42611">MEFSGTVKITDLNDFLRPSEKCSVHNSMIKTSSKNTAKVSLSDCLACSGCITSAESVLLETHSLATLQEKLLQNEIITISISQQSLLSISDRFSMSFDDTFNKLSQILKKKGVNQVIDMCHARDIVLECCYQEFMIKYQSGNVPILSSECPGWLCYALKKGDSKLVNLMSTQKTPMLVQKNIRNIIGYHVVVMPCYDKKLESFMEQGVELVLTTTELMEICQGFELEECNEVQNNFYSTTKIKTSSMGYAEYIFTRAVKDIYGEDIEIEPKSTRRRDVYEIEFRDLKFCIASGFQNIQNIIRDLKTKKSNYSYIEIMACPMGCLNGGGQLRTTREKIIELESSTRNYYKTSTLNTELPSIERELKLVQGNNLKW</sequence>
<keyword evidence="2" id="KW-0004">4Fe-4S</keyword>
<dbReference type="Gene3D" id="3.40.50.1780">
    <property type="match status" value="1"/>
</dbReference>
<keyword evidence="3" id="KW-0479">Metal-binding</keyword>
<evidence type="ECO:0000259" key="6">
    <source>
        <dbReference type="Pfam" id="PF02906"/>
    </source>
</evidence>
<dbReference type="OrthoDB" id="10253113at2759"/>
<dbReference type="InterPro" id="IPR004108">
    <property type="entry name" value="Fe_hydrogenase_lsu_C"/>
</dbReference>
<keyword evidence="4" id="KW-0408">Iron</keyword>
<dbReference type="EMBL" id="MPUH01000699">
    <property type="protein sequence ID" value="OMJ75285.1"/>
    <property type="molecule type" value="Genomic_DNA"/>
</dbReference>
<dbReference type="Gene3D" id="3.40.950.10">
    <property type="entry name" value="Fe-only Hydrogenase (Larger Subunit), Chain L, domain 3"/>
    <property type="match status" value="1"/>
</dbReference>
<comment type="caution">
    <text evidence="7">The sequence shown here is derived from an EMBL/GenBank/DDBJ whole genome shotgun (WGS) entry which is preliminary data.</text>
</comment>
<reference evidence="7 8" key="1">
    <citation type="submission" date="2016-11" db="EMBL/GenBank/DDBJ databases">
        <title>The macronuclear genome of Stentor coeruleus: a giant cell with tiny introns.</title>
        <authorList>
            <person name="Slabodnick M."/>
            <person name="Ruby J.G."/>
            <person name="Reiff S.B."/>
            <person name="Swart E.C."/>
            <person name="Gosai S."/>
            <person name="Prabakaran S."/>
            <person name="Witkowska E."/>
            <person name="Larue G.E."/>
            <person name="Fisher S."/>
            <person name="Freeman R.M."/>
            <person name="Gunawardena J."/>
            <person name="Chu W."/>
            <person name="Stover N.A."/>
            <person name="Gregory B.D."/>
            <person name="Nowacki M."/>
            <person name="Derisi J."/>
            <person name="Roy S.W."/>
            <person name="Marshall W.F."/>
            <person name="Sood P."/>
        </authorList>
    </citation>
    <scope>NUCLEOTIDE SEQUENCE [LARGE SCALE GENOMIC DNA]</scope>
    <source>
        <strain evidence="7">WM001</strain>
    </source>
</reference>
<dbReference type="GO" id="GO:0046872">
    <property type="term" value="F:metal ion binding"/>
    <property type="evidence" value="ECO:0007669"/>
    <property type="project" value="UniProtKB-KW"/>
</dbReference>
<dbReference type="Proteomes" id="UP000187209">
    <property type="component" value="Unassembled WGS sequence"/>
</dbReference>
<keyword evidence="8" id="KW-1185">Reference proteome</keyword>
<organism evidence="7 8">
    <name type="scientific">Stentor coeruleus</name>
    <dbReference type="NCBI Taxonomy" id="5963"/>
    <lineage>
        <taxon>Eukaryota</taxon>
        <taxon>Sar</taxon>
        <taxon>Alveolata</taxon>
        <taxon>Ciliophora</taxon>
        <taxon>Postciliodesmatophora</taxon>
        <taxon>Heterotrichea</taxon>
        <taxon>Heterotrichida</taxon>
        <taxon>Stentoridae</taxon>
        <taxon>Stentor</taxon>
    </lineage>
</organism>
<evidence type="ECO:0000313" key="7">
    <source>
        <dbReference type="EMBL" id="OMJ75285.1"/>
    </source>
</evidence>
<dbReference type="FunFam" id="3.30.70.20:FF:000042">
    <property type="entry name" value="Cytosolic Fe-S cluster assembly factor NAR1"/>
    <property type="match status" value="1"/>
</dbReference>
<evidence type="ECO:0000256" key="1">
    <source>
        <dbReference type="ARBA" id="ARBA00006596"/>
    </source>
</evidence>
<keyword evidence="5" id="KW-0411">Iron-sulfur</keyword>
<evidence type="ECO:0000256" key="3">
    <source>
        <dbReference type="ARBA" id="ARBA00022723"/>
    </source>
</evidence>
<gene>
    <name evidence="7" type="ORF">SteCoe_25601</name>
</gene>
<accession>A0A1R2BF62</accession>
<evidence type="ECO:0000256" key="5">
    <source>
        <dbReference type="ARBA" id="ARBA00023014"/>
    </source>
</evidence>
<evidence type="ECO:0000313" key="8">
    <source>
        <dbReference type="Proteomes" id="UP000187209"/>
    </source>
</evidence>
<evidence type="ECO:0000256" key="4">
    <source>
        <dbReference type="ARBA" id="ARBA00023004"/>
    </source>
</evidence>
<dbReference type="InterPro" id="IPR050340">
    <property type="entry name" value="Cytosolic_Fe-S_CAF"/>
</dbReference>
<dbReference type="Pfam" id="PF02906">
    <property type="entry name" value="Fe_hyd_lg_C"/>
    <property type="match status" value="1"/>
</dbReference>
<dbReference type="SUPFAM" id="SSF53920">
    <property type="entry name" value="Fe-only hydrogenase"/>
    <property type="match status" value="1"/>
</dbReference>
<protein>
    <recommendedName>
        <fullName evidence="6">Iron hydrogenase large subunit C-terminal domain-containing protein</fullName>
    </recommendedName>
</protein>
<comment type="similarity">
    <text evidence="1">Belongs to the NARF family.</text>
</comment>
<proteinExistence type="inferred from homology"/>
<name>A0A1R2BF62_9CILI</name>
<dbReference type="InterPro" id="IPR009016">
    <property type="entry name" value="Fe_hydrogenase"/>
</dbReference>
<dbReference type="AlphaFoldDB" id="A0A1R2BF62"/>
<evidence type="ECO:0000256" key="2">
    <source>
        <dbReference type="ARBA" id="ARBA00022485"/>
    </source>
</evidence>
<dbReference type="GO" id="GO:0051539">
    <property type="term" value="F:4 iron, 4 sulfur cluster binding"/>
    <property type="evidence" value="ECO:0007669"/>
    <property type="project" value="UniProtKB-KW"/>
</dbReference>